<evidence type="ECO:0000259" key="6">
    <source>
        <dbReference type="PROSITE" id="PS50102"/>
    </source>
</evidence>
<feature type="region of interest" description="Disordered" evidence="5">
    <location>
        <begin position="387"/>
        <end position="409"/>
    </location>
</feature>
<evidence type="ECO:0000313" key="7">
    <source>
        <dbReference type="EMBL" id="KAL2073154.1"/>
    </source>
</evidence>
<feature type="compositionally biased region" description="Low complexity" evidence="5">
    <location>
        <begin position="94"/>
        <end position="119"/>
    </location>
</feature>
<dbReference type="Pfam" id="PF00076">
    <property type="entry name" value="RRM_1"/>
    <property type="match status" value="1"/>
</dbReference>
<feature type="compositionally biased region" description="Acidic residues" evidence="5">
    <location>
        <begin position="164"/>
        <end position="175"/>
    </location>
</feature>
<keyword evidence="8" id="KW-1185">Reference proteome</keyword>
<feature type="compositionally biased region" description="Acidic residues" evidence="5">
    <location>
        <begin position="130"/>
        <end position="156"/>
    </location>
</feature>
<comment type="subcellular location">
    <subcellularLocation>
        <location evidence="1">Nucleus</location>
        <location evidence="1">Nucleolus</location>
    </subcellularLocation>
</comment>
<feature type="compositionally biased region" description="Basic and acidic residues" evidence="5">
    <location>
        <begin position="182"/>
        <end position="200"/>
    </location>
</feature>
<dbReference type="InterPro" id="IPR035979">
    <property type="entry name" value="RBD_domain_sf"/>
</dbReference>
<dbReference type="InterPro" id="IPR000504">
    <property type="entry name" value="RRM_dom"/>
</dbReference>
<proteinExistence type="predicted"/>
<protein>
    <recommendedName>
        <fullName evidence="6">RRM domain-containing protein</fullName>
    </recommendedName>
</protein>
<feature type="region of interest" description="Disordered" evidence="5">
    <location>
        <begin position="1"/>
        <end position="201"/>
    </location>
</feature>
<feature type="compositionally biased region" description="Low complexity" evidence="5">
    <location>
        <begin position="66"/>
        <end position="82"/>
    </location>
</feature>
<reference evidence="7 8" key="1">
    <citation type="journal article" date="2024" name="Commun. Biol.">
        <title>Comparative genomic analysis of thermophilic fungi reveals convergent evolutionary adaptations and gene losses.</title>
        <authorList>
            <person name="Steindorff A.S."/>
            <person name="Aguilar-Pontes M.V."/>
            <person name="Robinson A.J."/>
            <person name="Andreopoulos B."/>
            <person name="LaButti K."/>
            <person name="Kuo A."/>
            <person name="Mondo S."/>
            <person name="Riley R."/>
            <person name="Otillar R."/>
            <person name="Haridas S."/>
            <person name="Lipzen A."/>
            <person name="Grimwood J."/>
            <person name="Schmutz J."/>
            <person name="Clum A."/>
            <person name="Reid I.D."/>
            <person name="Moisan M.C."/>
            <person name="Butler G."/>
            <person name="Nguyen T.T.M."/>
            <person name="Dewar K."/>
            <person name="Conant G."/>
            <person name="Drula E."/>
            <person name="Henrissat B."/>
            <person name="Hansel C."/>
            <person name="Singer S."/>
            <person name="Hutchinson M.I."/>
            <person name="de Vries R.P."/>
            <person name="Natvig D.O."/>
            <person name="Powell A.J."/>
            <person name="Tsang A."/>
            <person name="Grigoriev I.V."/>
        </authorList>
    </citation>
    <scope>NUCLEOTIDE SEQUENCE [LARGE SCALE GENOMIC DNA]</scope>
    <source>
        <strain evidence="7 8">CBS 494.80</strain>
    </source>
</reference>
<evidence type="ECO:0000256" key="4">
    <source>
        <dbReference type="PROSITE-ProRule" id="PRU00176"/>
    </source>
</evidence>
<dbReference type="InterPro" id="IPR012677">
    <property type="entry name" value="Nucleotide-bd_a/b_plait_sf"/>
</dbReference>
<feature type="compositionally biased region" description="Basic residues" evidence="5">
    <location>
        <begin position="517"/>
        <end position="528"/>
    </location>
</feature>
<keyword evidence="3" id="KW-0539">Nucleus</keyword>
<evidence type="ECO:0000256" key="3">
    <source>
        <dbReference type="ARBA" id="ARBA00023242"/>
    </source>
</evidence>
<dbReference type="PANTHER" id="PTHR46754">
    <property type="entry name" value="MKI67 FHA DOMAIN-INTERACTING NUCLEOLAR PHOSPHOPROTEIN"/>
    <property type="match status" value="1"/>
</dbReference>
<dbReference type="CDD" id="cd12307">
    <property type="entry name" value="RRM_NIFK_like"/>
    <property type="match status" value="1"/>
</dbReference>
<dbReference type="Proteomes" id="UP001595075">
    <property type="component" value="Unassembled WGS sequence"/>
</dbReference>
<dbReference type="SUPFAM" id="SSF54928">
    <property type="entry name" value="RNA-binding domain, RBD"/>
    <property type="match status" value="1"/>
</dbReference>
<organism evidence="7 8">
    <name type="scientific">Oculimacula yallundae</name>
    <dbReference type="NCBI Taxonomy" id="86028"/>
    <lineage>
        <taxon>Eukaryota</taxon>
        <taxon>Fungi</taxon>
        <taxon>Dikarya</taxon>
        <taxon>Ascomycota</taxon>
        <taxon>Pezizomycotina</taxon>
        <taxon>Leotiomycetes</taxon>
        <taxon>Helotiales</taxon>
        <taxon>Ploettnerulaceae</taxon>
        <taxon>Oculimacula</taxon>
    </lineage>
</organism>
<feature type="domain" description="RRM" evidence="6">
    <location>
        <begin position="208"/>
        <end position="286"/>
    </location>
</feature>
<accession>A0ABR4CTC8</accession>
<dbReference type="Gene3D" id="3.30.70.330">
    <property type="match status" value="1"/>
</dbReference>
<feature type="region of interest" description="Disordered" evidence="5">
    <location>
        <begin position="474"/>
        <end position="528"/>
    </location>
</feature>
<sequence length="528" mass="58090">MAKDVQSKKRKASVPEVEAEKVKVKNVVASSTEAAPAKKRKANEDVAPAKVKKTKTKAPKNIIEEATPAIAPKKASKATTSAGVNDTTEGSKETSVASKKAIAAKSKTANTKKASASKKMGNKTSKIEADEVPEVPEPEIEVDEEDSEPELDEETLDILKGFESDEDEKEIDDGFPEGAEVPTREKLSKKDEKKLRKKQESAASDKPGVVYVGRIPHGFYENEMKAYFKQFGTILRLRLSRNKHSGASKHFAWIEFESSEVADIVARTMDNYMMFGHLLKVKLIPAEQVNQKWFIGANKRFKRVPWNKMEGRKLEQPKSEATWNLKNDREAEKRAKKAAQLKEIGYEIAHPTLKTATGVAKPKAPEELIDGEGEGKAVEAAPLVEQTTKSKKGKKGQKDIPDTTRGATPEQIDFKARRLVDISPSREDAQKTMTNLINAKKGPITKAVEGIVSAVEEAKAKKGKKVKKAKVVETTEEEITEPGALGPENKRKTKKSKTSLVETTVTPVDAPEETVTKTKKNNKRKASA</sequence>
<dbReference type="EMBL" id="JAZHXI010000003">
    <property type="protein sequence ID" value="KAL2073154.1"/>
    <property type="molecule type" value="Genomic_DNA"/>
</dbReference>
<evidence type="ECO:0000313" key="8">
    <source>
        <dbReference type="Proteomes" id="UP001595075"/>
    </source>
</evidence>
<keyword evidence="2 4" id="KW-0694">RNA-binding</keyword>
<evidence type="ECO:0000256" key="5">
    <source>
        <dbReference type="SAM" id="MobiDB-lite"/>
    </source>
</evidence>
<dbReference type="PROSITE" id="PS50102">
    <property type="entry name" value="RRM"/>
    <property type="match status" value="1"/>
</dbReference>
<comment type="caution">
    <text evidence="7">The sequence shown here is derived from an EMBL/GenBank/DDBJ whole genome shotgun (WGS) entry which is preliminary data.</text>
</comment>
<gene>
    <name evidence="7" type="ORF">VTL71DRAFT_10478</name>
</gene>
<dbReference type="SMART" id="SM00360">
    <property type="entry name" value="RRM"/>
    <property type="match status" value="1"/>
</dbReference>
<name>A0ABR4CTC8_9HELO</name>
<evidence type="ECO:0000256" key="2">
    <source>
        <dbReference type="ARBA" id="ARBA00022884"/>
    </source>
</evidence>
<evidence type="ECO:0000256" key="1">
    <source>
        <dbReference type="ARBA" id="ARBA00004604"/>
    </source>
</evidence>